<evidence type="ECO:0000256" key="3">
    <source>
        <dbReference type="ARBA" id="ARBA00022692"/>
    </source>
</evidence>
<evidence type="ECO:0000256" key="1">
    <source>
        <dbReference type="ARBA" id="ARBA00004651"/>
    </source>
</evidence>
<keyword evidence="3 6" id="KW-0812">Transmembrane</keyword>
<keyword evidence="2" id="KW-1003">Cell membrane</keyword>
<dbReference type="RefSeq" id="WP_093408708.1">
    <property type="nucleotide sequence ID" value="NZ_FOVL01000010.1"/>
</dbReference>
<feature type="transmembrane region" description="Helical" evidence="6">
    <location>
        <begin position="390"/>
        <end position="411"/>
    </location>
</feature>
<feature type="transmembrane region" description="Helical" evidence="6">
    <location>
        <begin position="7"/>
        <end position="25"/>
    </location>
</feature>
<dbReference type="GO" id="GO:0005886">
    <property type="term" value="C:plasma membrane"/>
    <property type="evidence" value="ECO:0007669"/>
    <property type="project" value="UniProtKB-SubCell"/>
</dbReference>
<dbReference type="InterPro" id="IPR004477">
    <property type="entry name" value="ComEC_N"/>
</dbReference>
<dbReference type="Pfam" id="PF13567">
    <property type="entry name" value="DUF4131"/>
    <property type="match status" value="1"/>
</dbReference>
<feature type="transmembrane region" description="Helical" evidence="6">
    <location>
        <begin position="360"/>
        <end position="378"/>
    </location>
</feature>
<sequence>MRFLNFTFIKLSLSFLPGIIAGFYLDMPLQVLFWIISLLMPVFILAYYRARKQIFPDAFFGILVFLVIFILGFLTASLHVPGNRSLHYIKAKVNLQETLLQARIAEKLKPTRYNQRYIIRAEAFRTEHQEARLTEGKLLLSTEKDATEFQVGDVLLFPYRPSDINSPLNPYQFDYKNYMEKQAVLKQLRINSAEILKINESLSPISFAENLRERIIKKLQAASFSEAEQSIIQALLLGQRRDISRKIYDQYAAAGAVHILAVSGLHVGIILLILNVLLKPLESIKHGRLLKTILLLLLIWGFALLAGLSPSVVRAVSMFSFVAVGMQLKRKTSVMNSLFISLFVLLLINPYFIFQVGFQLSYLAVFSIVAFQPFLYRLIRPKFKLIKYMWGLLTVSVAAQLGVLPLSLFYFHQFPALFFLSNLVILPALGIILGLGILVILLSLLNFLPDQLAEIYGQLISYMNQFIGWVAVQEDFLFNEISFSILQSITAYFIILALFYLLIQKTYRTFVFLFLGIISFQLSSIYEKQKHFSEEAVIFHKSRNNLIGLYQNRNLQLYHNPDSLAAAQRIISDYKTGKNITETETDTIKNVLRIRDKNLLIIDSSGIYDIPNLEPDLLLITQSPKINLERVLNLVNPSQVIADGSNYNSFVARWEETCRKQKVPFHHTGRKGAFRIFTEPKALYQLTLKL</sequence>
<dbReference type="STRING" id="287099.SAMN05660413_01862"/>
<name>A0A1I5AG46_9FLAO</name>
<feature type="domain" description="DUF4131" evidence="8">
    <location>
        <begin position="28"/>
        <end position="195"/>
    </location>
</feature>
<evidence type="ECO:0000259" key="8">
    <source>
        <dbReference type="Pfam" id="PF13567"/>
    </source>
</evidence>
<dbReference type="InterPro" id="IPR052159">
    <property type="entry name" value="Competence_DNA_uptake"/>
</dbReference>
<keyword evidence="5 6" id="KW-0472">Membrane</keyword>
<gene>
    <name evidence="9" type="ORF">SAMN05660413_01862</name>
</gene>
<feature type="transmembrane region" description="Helical" evidence="6">
    <location>
        <begin position="251"/>
        <end position="277"/>
    </location>
</feature>
<dbReference type="NCBIfam" id="TIGR00360">
    <property type="entry name" value="ComEC_N-term"/>
    <property type="match status" value="1"/>
</dbReference>
<reference evidence="9 10" key="1">
    <citation type="submission" date="2016-10" db="EMBL/GenBank/DDBJ databases">
        <authorList>
            <person name="de Groot N.N."/>
        </authorList>
    </citation>
    <scope>NUCLEOTIDE SEQUENCE [LARGE SCALE GENOMIC DNA]</scope>
    <source>
        <strain evidence="9 10">DSM 17794</strain>
    </source>
</reference>
<evidence type="ECO:0000259" key="7">
    <source>
        <dbReference type="Pfam" id="PF03772"/>
    </source>
</evidence>
<feature type="transmembrane region" description="Helical" evidence="6">
    <location>
        <begin position="455"/>
        <end position="472"/>
    </location>
</feature>
<dbReference type="OrthoDB" id="9761531at2"/>
<feature type="domain" description="ComEC/Rec2-related protein" evidence="7">
    <location>
        <begin position="235"/>
        <end position="502"/>
    </location>
</feature>
<dbReference type="InterPro" id="IPR025405">
    <property type="entry name" value="DUF4131"/>
</dbReference>
<feature type="transmembrane region" description="Helical" evidence="6">
    <location>
        <begin position="423"/>
        <end position="448"/>
    </location>
</feature>
<evidence type="ECO:0000313" key="10">
    <source>
        <dbReference type="Proteomes" id="UP000199153"/>
    </source>
</evidence>
<feature type="transmembrane region" description="Helical" evidence="6">
    <location>
        <begin position="31"/>
        <end position="48"/>
    </location>
</feature>
<evidence type="ECO:0000256" key="4">
    <source>
        <dbReference type="ARBA" id="ARBA00022989"/>
    </source>
</evidence>
<evidence type="ECO:0000313" key="9">
    <source>
        <dbReference type="EMBL" id="SFN61407.1"/>
    </source>
</evidence>
<proteinExistence type="predicted"/>
<dbReference type="PANTHER" id="PTHR30619:SF1">
    <property type="entry name" value="RECOMBINATION PROTEIN 2"/>
    <property type="match status" value="1"/>
</dbReference>
<organism evidence="9 10">
    <name type="scientific">Salegentibacter flavus</name>
    <dbReference type="NCBI Taxonomy" id="287099"/>
    <lineage>
        <taxon>Bacteria</taxon>
        <taxon>Pseudomonadati</taxon>
        <taxon>Bacteroidota</taxon>
        <taxon>Flavobacteriia</taxon>
        <taxon>Flavobacteriales</taxon>
        <taxon>Flavobacteriaceae</taxon>
        <taxon>Salegentibacter</taxon>
    </lineage>
</organism>
<evidence type="ECO:0000256" key="2">
    <source>
        <dbReference type="ARBA" id="ARBA00022475"/>
    </source>
</evidence>
<evidence type="ECO:0000256" key="6">
    <source>
        <dbReference type="SAM" id="Phobius"/>
    </source>
</evidence>
<comment type="subcellular location">
    <subcellularLocation>
        <location evidence="1">Cell membrane</location>
        <topology evidence="1">Multi-pass membrane protein</topology>
    </subcellularLocation>
</comment>
<dbReference type="AlphaFoldDB" id="A0A1I5AG46"/>
<dbReference type="Proteomes" id="UP000199153">
    <property type="component" value="Unassembled WGS sequence"/>
</dbReference>
<protein>
    <submittedName>
        <fullName evidence="9">Competence protein ComEC</fullName>
    </submittedName>
</protein>
<feature type="transmembrane region" description="Helical" evidence="6">
    <location>
        <begin position="289"/>
        <end position="306"/>
    </location>
</feature>
<evidence type="ECO:0000256" key="5">
    <source>
        <dbReference type="ARBA" id="ARBA00023136"/>
    </source>
</evidence>
<feature type="transmembrane region" description="Helical" evidence="6">
    <location>
        <begin position="335"/>
        <end position="354"/>
    </location>
</feature>
<dbReference type="Pfam" id="PF03772">
    <property type="entry name" value="Competence"/>
    <property type="match status" value="1"/>
</dbReference>
<feature type="transmembrane region" description="Helical" evidence="6">
    <location>
        <begin position="60"/>
        <end position="80"/>
    </location>
</feature>
<feature type="transmembrane region" description="Helical" evidence="6">
    <location>
        <begin position="484"/>
        <end position="503"/>
    </location>
</feature>
<keyword evidence="4 6" id="KW-1133">Transmembrane helix</keyword>
<dbReference type="PANTHER" id="PTHR30619">
    <property type="entry name" value="DNA INTERNALIZATION/COMPETENCE PROTEIN COMEC/REC2"/>
    <property type="match status" value="1"/>
</dbReference>
<dbReference type="EMBL" id="FOVL01000010">
    <property type="protein sequence ID" value="SFN61407.1"/>
    <property type="molecule type" value="Genomic_DNA"/>
</dbReference>
<accession>A0A1I5AG46</accession>
<keyword evidence="10" id="KW-1185">Reference proteome</keyword>
<feature type="transmembrane region" description="Helical" evidence="6">
    <location>
        <begin position="510"/>
        <end position="526"/>
    </location>
</feature>